<name>A0AA40EEG8_9PEZI</name>
<accession>A0AA40EEG8</accession>
<comment type="similarity">
    <text evidence="2">Belongs to the cerato-platanin family.</text>
</comment>
<gene>
    <name evidence="5" type="ORF">B0T21DRAFT_289609</name>
</gene>
<keyword evidence="4" id="KW-0732">Signal</keyword>
<evidence type="ECO:0000256" key="3">
    <source>
        <dbReference type="ARBA" id="ARBA00022525"/>
    </source>
</evidence>
<keyword evidence="6" id="KW-1185">Reference proteome</keyword>
<dbReference type="EMBL" id="JAUKTV010000007">
    <property type="protein sequence ID" value="KAK0735412.1"/>
    <property type="molecule type" value="Genomic_DNA"/>
</dbReference>
<sequence length="138" mass="14615">MYFPKLLSIISLATAASATSVSYDVGYDDPNRSLDTVACSDGVNGLIWKYGWKKQGDIRSFPFIGGSQAVAGWNSPNCGTCWSATWNGKTIYVLAIDHTGSGLNLGLRGMDALTNGHGQELGRIDAIVAQVPISQCGL</sequence>
<dbReference type="InterPro" id="IPR010829">
    <property type="entry name" value="Cerato-platanin"/>
</dbReference>
<organism evidence="5 6">
    <name type="scientific">Apiosordaria backusii</name>
    <dbReference type="NCBI Taxonomy" id="314023"/>
    <lineage>
        <taxon>Eukaryota</taxon>
        <taxon>Fungi</taxon>
        <taxon>Dikarya</taxon>
        <taxon>Ascomycota</taxon>
        <taxon>Pezizomycotina</taxon>
        <taxon>Sordariomycetes</taxon>
        <taxon>Sordariomycetidae</taxon>
        <taxon>Sordariales</taxon>
        <taxon>Lasiosphaeriaceae</taxon>
        <taxon>Apiosordaria</taxon>
    </lineage>
</organism>
<dbReference type="SUPFAM" id="SSF50685">
    <property type="entry name" value="Barwin-like endoglucanases"/>
    <property type="match status" value="1"/>
</dbReference>
<dbReference type="Gene3D" id="2.40.40.10">
    <property type="entry name" value="RlpA-like domain"/>
    <property type="match status" value="1"/>
</dbReference>
<evidence type="ECO:0000256" key="4">
    <source>
        <dbReference type="SAM" id="SignalP"/>
    </source>
</evidence>
<protein>
    <submittedName>
        <fullName evidence="5">Cerato-platanin</fullName>
    </submittedName>
</protein>
<dbReference type="Pfam" id="PF07249">
    <property type="entry name" value="Cerato-platanin"/>
    <property type="match status" value="1"/>
</dbReference>
<dbReference type="CDD" id="cd22778">
    <property type="entry name" value="DPBB_CEPL-like"/>
    <property type="match status" value="1"/>
</dbReference>
<keyword evidence="3" id="KW-0964">Secreted</keyword>
<dbReference type="InterPro" id="IPR036908">
    <property type="entry name" value="RlpA-like_sf"/>
</dbReference>
<reference evidence="5" key="1">
    <citation type="submission" date="2023-06" db="EMBL/GenBank/DDBJ databases">
        <title>Genome-scale phylogeny and comparative genomics of the fungal order Sordariales.</title>
        <authorList>
            <consortium name="Lawrence Berkeley National Laboratory"/>
            <person name="Hensen N."/>
            <person name="Bonometti L."/>
            <person name="Westerberg I."/>
            <person name="Brannstrom I.O."/>
            <person name="Guillou S."/>
            <person name="Cros-Aarteil S."/>
            <person name="Calhoun S."/>
            <person name="Haridas S."/>
            <person name="Kuo A."/>
            <person name="Mondo S."/>
            <person name="Pangilinan J."/>
            <person name="Riley R."/>
            <person name="Labutti K."/>
            <person name="Andreopoulos B."/>
            <person name="Lipzen A."/>
            <person name="Chen C."/>
            <person name="Yanf M."/>
            <person name="Daum C."/>
            <person name="Ng V."/>
            <person name="Clum A."/>
            <person name="Steindorff A."/>
            <person name="Ohm R."/>
            <person name="Martin F."/>
            <person name="Silar P."/>
            <person name="Natvig D."/>
            <person name="Lalanne C."/>
            <person name="Gautier V."/>
            <person name="Ament-Velasquez S.L."/>
            <person name="Kruys A."/>
            <person name="Hutchinson M.I."/>
            <person name="Powell A.J."/>
            <person name="Barry K."/>
            <person name="Miller A.N."/>
            <person name="Grigoriev I.V."/>
            <person name="Debuchy R."/>
            <person name="Gladieux P."/>
            <person name="Thoren M.H."/>
            <person name="Johannesson H."/>
        </authorList>
    </citation>
    <scope>NUCLEOTIDE SEQUENCE</scope>
    <source>
        <strain evidence="5">CBS 540.89</strain>
    </source>
</reference>
<dbReference type="GO" id="GO:0005576">
    <property type="term" value="C:extracellular region"/>
    <property type="evidence" value="ECO:0007669"/>
    <property type="project" value="UniProtKB-SubCell"/>
</dbReference>
<comment type="subcellular location">
    <subcellularLocation>
        <location evidence="1">Secreted</location>
    </subcellularLocation>
</comment>
<evidence type="ECO:0000313" key="6">
    <source>
        <dbReference type="Proteomes" id="UP001172159"/>
    </source>
</evidence>
<evidence type="ECO:0000256" key="2">
    <source>
        <dbReference type="ARBA" id="ARBA00010421"/>
    </source>
</evidence>
<dbReference type="Proteomes" id="UP001172159">
    <property type="component" value="Unassembled WGS sequence"/>
</dbReference>
<proteinExistence type="inferred from homology"/>
<comment type="caution">
    <text evidence="5">The sequence shown here is derived from an EMBL/GenBank/DDBJ whole genome shotgun (WGS) entry which is preliminary data.</text>
</comment>
<evidence type="ECO:0000313" key="5">
    <source>
        <dbReference type="EMBL" id="KAK0735412.1"/>
    </source>
</evidence>
<dbReference type="AlphaFoldDB" id="A0AA40EEG8"/>
<evidence type="ECO:0000256" key="1">
    <source>
        <dbReference type="ARBA" id="ARBA00004613"/>
    </source>
</evidence>
<feature type="signal peptide" evidence="4">
    <location>
        <begin position="1"/>
        <end position="18"/>
    </location>
</feature>
<feature type="chain" id="PRO_5041447029" evidence="4">
    <location>
        <begin position="19"/>
        <end position="138"/>
    </location>
</feature>